<dbReference type="Proteomes" id="UP001159075">
    <property type="component" value="Unassembled WGS sequence"/>
</dbReference>
<dbReference type="SUPFAM" id="SSF46689">
    <property type="entry name" value="Homeodomain-like"/>
    <property type="match status" value="1"/>
</dbReference>
<evidence type="ECO:0000256" key="1">
    <source>
        <dbReference type="ARBA" id="ARBA00009964"/>
    </source>
</evidence>
<dbReference type="InterPro" id="IPR001584">
    <property type="entry name" value="Integrase_cat-core"/>
</dbReference>
<organism evidence="6 7">
    <name type="scientific">Shewanella xiamenensis</name>
    <dbReference type="NCBI Taxonomy" id="332186"/>
    <lineage>
        <taxon>Bacteria</taxon>
        <taxon>Pseudomonadati</taxon>
        <taxon>Pseudomonadota</taxon>
        <taxon>Gammaproteobacteria</taxon>
        <taxon>Alteromonadales</taxon>
        <taxon>Shewanellaceae</taxon>
        <taxon>Shewanella</taxon>
    </lineage>
</organism>
<comment type="similarity">
    <text evidence="1">Belongs to the transposase 8 family.</text>
</comment>
<dbReference type="PANTHER" id="PTHR46889">
    <property type="entry name" value="TRANSPOSASE INSF FOR INSERTION SEQUENCE IS3B-RELATED"/>
    <property type="match status" value="1"/>
</dbReference>
<protein>
    <submittedName>
        <fullName evidence="6">IS3 family transposase</fullName>
    </submittedName>
</protein>
<dbReference type="Pfam" id="PF00665">
    <property type="entry name" value="rve"/>
    <property type="match status" value="1"/>
</dbReference>
<keyword evidence="4" id="KW-0175">Coiled coil</keyword>
<comment type="caution">
    <text evidence="6">The sequence shown here is derived from an EMBL/GenBank/DDBJ whole genome shotgun (WGS) entry which is preliminary data.</text>
</comment>
<sequence length="383" mass="43947">MTTKKNRKTYTAEFKTEALKLAERVGVAEAARQLKLYETQIYNWRNASEKKSTTSQREAELAAEVAKLRRQLADQAEDLANLKKGRNLLREKSKVAAFEFMLEHQHRFRLLRMAAVFGVSRSGYYQWRRTGEEPGEKALRRAALDEKINKAFTQGKQRDGARRIQVALAENGDHADLKTILNSMKRQGLKAKAARKFKVTTDSNHQLPVAPNLLEQNFSADAPNQKWVGDITYLLTNEGWLYLAVIIDLYSRAVIGWSMNSRMTAELTCKALQMALLRRGRPKNVIVHSDRGSQYCSTAYSNLIEKHQLIQSMSRKGNCWDNAVAESFFHTLKVELLKDEPLTDRVTLQQQVFEYIEVDYNKTRRHSAIGYLSPENYELKKVA</sequence>
<dbReference type="SUPFAM" id="SSF53098">
    <property type="entry name" value="Ribonuclease H-like"/>
    <property type="match status" value="1"/>
</dbReference>
<dbReference type="PROSITE" id="PS50994">
    <property type="entry name" value="INTEGRASE"/>
    <property type="match status" value="1"/>
</dbReference>
<dbReference type="Pfam" id="PF01527">
    <property type="entry name" value="HTH_Tnp_1"/>
    <property type="match status" value="1"/>
</dbReference>
<dbReference type="NCBIfam" id="NF033516">
    <property type="entry name" value="transpos_IS3"/>
    <property type="match status" value="1"/>
</dbReference>
<keyword evidence="7" id="KW-1185">Reference proteome</keyword>
<evidence type="ECO:0000313" key="6">
    <source>
        <dbReference type="EMBL" id="MDI5833652.1"/>
    </source>
</evidence>
<feature type="domain" description="Integrase catalytic" evidence="5">
    <location>
        <begin position="219"/>
        <end position="381"/>
    </location>
</feature>
<dbReference type="EMBL" id="JAOTLW010000025">
    <property type="protein sequence ID" value="MDI5833652.1"/>
    <property type="molecule type" value="Genomic_DNA"/>
</dbReference>
<evidence type="ECO:0000256" key="4">
    <source>
        <dbReference type="SAM" id="Coils"/>
    </source>
</evidence>
<dbReference type="RefSeq" id="WP_282679955.1">
    <property type="nucleotide sequence ID" value="NZ_JAOTLW010000025.1"/>
</dbReference>
<feature type="coiled-coil region" evidence="4">
    <location>
        <begin position="58"/>
        <end position="92"/>
    </location>
</feature>
<dbReference type="InterPro" id="IPR050900">
    <property type="entry name" value="Transposase_IS3/IS150/IS904"/>
</dbReference>
<dbReference type="InterPro" id="IPR012337">
    <property type="entry name" value="RNaseH-like_sf"/>
</dbReference>
<evidence type="ECO:0000256" key="3">
    <source>
        <dbReference type="ARBA" id="ARBA00043964"/>
    </source>
</evidence>
<name>A0ABT6UI59_9GAMM</name>
<dbReference type="Pfam" id="PF13333">
    <property type="entry name" value="rve_2"/>
    <property type="match status" value="1"/>
</dbReference>
<dbReference type="InterPro" id="IPR009057">
    <property type="entry name" value="Homeodomain-like_sf"/>
</dbReference>
<proteinExistence type="inferred from homology"/>
<evidence type="ECO:0000313" key="7">
    <source>
        <dbReference type="Proteomes" id="UP001159075"/>
    </source>
</evidence>
<reference evidence="6 7" key="1">
    <citation type="submission" date="2022-09" db="EMBL/GenBank/DDBJ databases">
        <title>The outer-membrane cytochrome OmcA is essential for infection of Shewanella oneidensis by a zebrafish-associated bacteriophage.</title>
        <authorList>
            <person name="Grenfell A.W."/>
            <person name="Intile P."/>
            <person name="Mcfarlane J."/>
            <person name="Leung D."/>
            <person name="Abdalla K."/>
            <person name="Wold M."/>
            <person name="Kees E."/>
            <person name="Gralnick J."/>
        </authorList>
    </citation>
    <scope>NUCLEOTIDE SEQUENCE [LARGE SCALE GENOMIC DNA]</scope>
    <source>
        <strain evidence="6 7">NF-5</strain>
    </source>
</reference>
<dbReference type="Gene3D" id="3.30.420.10">
    <property type="entry name" value="Ribonuclease H-like superfamily/Ribonuclease H"/>
    <property type="match status" value="1"/>
</dbReference>
<evidence type="ECO:0000256" key="2">
    <source>
        <dbReference type="ARBA" id="ARBA00037276"/>
    </source>
</evidence>
<dbReference type="PANTHER" id="PTHR46889:SF6">
    <property type="entry name" value="TRANSPOSASE INSF FOR INSERTION SEQUENCE IS3B"/>
    <property type="match status" value="1"/>
</dbReference>
<gene>
    <name evidence="6" type="ORF">ODY93_18885</name>
</gene>
<comment type="similarity">
    <text evidence="3">Belongs to the transposase IS3/IS150/IS904 family.</text>
</comment>
<dbReference type="InterPro" id="IPR048020">
    <property type="entry name" value="Transpos_IS3"/>
</dbReference>
<accession>A0ABT6UI59</accession>
<evidence type="ECO:0000259" key="5">
    <source>
        <dbReference type="PROSITE" id="PS50994"/>
    </source>
</evidence>
<dbReference type="InterPro" id="IPR002514">
    <property type="entry name" value="Transposase_8"/>
</dbReference>
<dbReference type="InterPro" id="IPR036397">
    <property type="entry name" value="RNaseH_sf"/>
</dbReference>
<comment type="function">
    <text evidence="2">Involved in the transposition of the insertion sequence IS3.</text>
</comment>